<keyword evidence="3" id="KW-1003">Cell membrane</keyword>
<proteinExistence type="inferred from homology"/>
<dbReference type="Pfam" id="PF12019">
    <property type="entry name" value="GspH"/>
    <property type="match status" value="1"/>
</dbReference>
<dbReference type="OrthoDB" id="8592199at2"/>
<gene>
    <name evidence="13" type="ORF">GHT07_08890</name>
</gene>
<evidence type="ECO:0000256" key="2">
    <source>
        <dbReference type="ARBA" id="ARBA00021549"/>
    </source>
</evidence>
<dbReference type="SUPFAM" id="SSF54523">
    <property type="entry name" value="Pili subunits"/>
    <property type="match status" value="1"/>
</dbReference>
<dbReference type="PANTHER" id="PTHR30093:SF41">
    <property type="entry name" value="TYPE II SECRETION SYSTEM PROTEIN H"/>
    <property type="match status" value="1"/>
</dbReference>
<dbReference type="EMBL" id="WJBU01000008">
    <property type="protein sequence ID" value="MRD47391.1"/>
    <property type="molecule type" value="Genomic_DNA"/>
</dbReference>
<dbReference type="GO" id="GO:0005886">
    <property type="term" value="C:plasma membrane"/>
    <property type="evidence" value="ECO:0007669"/>
    <property type="project" value="UniProtKB-SubCell"/>
</dbReference>
<accession>A0A844BA30</accession>
<evidence type="ECO:0000256" key="6">
    <source>
        <dbReference type="ARBA" id="ARBA00022692"/>
    </source>
</evidence>
<dbReference type="RefSeq" id="WP_153584727.1">
    <property type="nucleotide sequence ID" value="NZ_WJBU01000008.1"/>
</dbReference>
<evidence type="ECO:0000259" key="12">
    <source>
        <dbReference type="Pfam" id="PF12019"/>
    </source>
</evidence>
<name>A0A844BA30_9BURK</name>
<feature type="transmembrane region" description="Helical" evidence="11">
    <location>
        <begin position="20"/>
        <end position="40"/>
    </location>
</feature>
<reference evidence="13 14" key="1">
    <citation type="submission" date="2019-11" db="EMBL/GenBank/DDBJ databases">
        <title>Caenimonas koreensis gen. nov., sp. nov., isolated from activated sludge.</title>
        <authorList>
            <person name="Seung H.R."/>
        </authorList>
    </citation>
    <scope>NUCLEOTIDE SEQUENCE [LARGE SCALE GENOMIC DNA]</scope>
    <source>
        <strain evidence="13 14">EMB320</strain>
    </source>
</reference>
<evidence type="ECO:0000256" key="8">
    <source>
        <dbReference type="ARBA" id="ARBA00023136"/>
    </source>
</evidence>
<dbReference type="NCBIfam" id="TIGR02532">
    <property type="entry name" value="IV_pilin_GFxxxE"/>
    <property type="match status" value="1"/>
</dbReference>
<dbReference type="GO" id="GO:0015628">
    <property type="term" value="P:protein secretion by the type II secretion system"/>
    <property type="evidence" value="ECO:0007669"/>
    <property type="project" value="InterPro"/>
</dbReference>
<organism evidence="13 14">
    <name type="scientific">Caenimonas koreensis DSM 17982</name>
    <dbReference type="NCBI Taxonomy" id="1121255"/>
    <lineage>
        <taxon>Bacteria</taxon>
        <taxon>Pseudomonadati</taxon>
        <taxon>Pseudomonadota</taxon>
        <taxon>Betaproteobacteria</taxon>
        <taxon>Burkholderiales</taxon>
        <taxon>Comamonadaceae</taxon>
        <taxon>Caenimonas</taxon>
    </lineage>
</organism>
<evidence type="ECO:0000313" key="14">
    <source>
        <dbReference type="Proteomes" id="UP000487350"/>
    </source>
</evidence>
<evidence type="ECO:0000313" key="13">
    <source>
        <dbReference type="EMBL" id="MRD47391.1"/>
    </source>
</evidence>
<evidence type="ECO:0000256" key="9">
    <source>
        <dbReference type="ARBA" id="ARBA00025772"/>
    </source>
</evidence>
<sequence>MKTQHNIHAPARQQSGFTLIELMVVVTIIGILMSITLPSMTSLVDSVRLSTATNAFMSSMRLARAESLKRGGRVALCKSADGASCSATGGWDQGWIVFLDVNGNGEMDASEKLIERADALSSGIRLTGNQNVSRYIGYVSGGPARMATGALLAGTLTLCHVSGSSADGRQIVISSGGRARSHQVRDGQCV</sequence>
<dbReference type="InterPro" id="IPR022346">
    <property type="entry name" value="T2SS_GspH"/>
</dbReference>
<dbReference type="Proteomes" id="UP000487350">
    <property type="component" value="Unassembled WGS sequence"/>
</dbReference>
<evidence type="ECO:0000256" key="1">
    <source>
        <dbReference type="ARBA" id="ARBA00004377"/>
    </source>
</evidence>
<evidence type="ECO:0000256" key="11">
    <source>
        <dbReference type="SAM" id="Phobius"/>
    </source>
</evidence>
<dbReference type="AlphaFoldDB" id="A0A844BA30"/>
<evidence type="ECO:0000256" key="5">
    <source>
        <dbReference type="ARBA" id="ARBA00022519"/>
    </source>
</evidence>
<dbReference type="PANTHER" id="PTHR30093">
    <property type="entry name" value="GENERAL SECRETION PATHWAY PROTEIN G"/>
    <property type="match status" value="1"/>
</dbReference>
<keyword evidence="6 11" id="KW-0812">Transmembrane</keyword>
<keyword evidence="5" id="KW-0997">Cell inner membrane</keyword>
<dbReference type="Gene3D" id="3.55.40.10">
    <property type="entry name" value="minor pseudopilin epsh domain"/>
    <property type="match status" value="1"/>
</dbReference>
<keyword evidence="7 11" id="KW-1133">Transmembrane helix</keyword>
<evidence type="ECO:0000256" key="10">
    <source>
        <dbReference type="ARBA" id="ARBA00030775"/>
    </source>
</evidence>
<comment type="subcellular location">
    <subcellularLocation>
        <location evidence="1">Cell inner membrane</location>
        <topology evidence="1">Single-pass membrane protein</topology>
    </subcellularLocation>
</comment>
<keyword evidence="8 11" id="KW-0472">Membrane</keyword>
<comment type="similarity">
    <text evidence="9">Belongs to the GSP H family.</text>
</comment>
<evidence type="ECO:0000256" key="7">
    <source>
        <dbReference type="ARBA" id="ARBA00022989"/>
    </source>
</evidence>
<dbReference type="InterPro" id="IPR012902">
    <property type="entry name" value="N_methyl_site"/>
</dbReference>
<dbReference type="PROSITE" id="PS00409">
    <property type="entry name" value="PROKAR_NTER_METHYL"/>
    <property type="match status" value="1"/>
</dbReference>
<evidence type="ECO:0000256" key="4">
    <source>
        <dbReference type="ARBA" id="ARBA00022481"/>
    </source>
</evidence>
<dbReference type="InterPro" id="IPR045584">
    <property type="entry name" value="Pilin-like"/>
</dbReference>
<comment type="caution">
    <text evidence="13">The sequence shown here is derived from an EMBL/GenBank/DDBJ whole genome shotgun (WGS) entry which is preliminary data.</text>
</comment>
<keyword evidence="14" id="KW-1185">Reference proteome</keyword>
<protein>
    <recommendedName>
        <fullName evidence="2">Type II secretion system protein H</fullName>
    </recommendedName>
    <alternativeName>
        <fullName evidence="10">General secretion pathway protein H</fullName>
    </alternativeName>
</protein>
<dbReference type="Pfam" id="PF07963">
    <property type="entry name" value="N_methyl"/>
    <property type="match status" value="1"/>
</dbReference>
<keyword evidence="4" id="KW-0488">Methylation</keyword>
<dbReference type="GO" id="GO:0015627">
    <property type="term" value="C:type II protein secretion system complex"/>
    <property type="evidence" value="ECO:0007669"/>
    <property type="project" value="InterPro"/>
</dbReference>
<evidence type="ECO:0000256" key="3">
    <source>
        <dbReference type="ARBA" id="ARBA00022475"/>
    </source>
</evidence>
<feature type="domain" description="General secretion pathway GspH" evidence="12">
    <location>
        <begin position="52"/>
        <end position="177"/>
    </location>
</feature>